<dbReference type="Proteomes" id="UP001451782">
    <property type="component" value="Chromosome"/>
</dbReference>
<gene>
    <name evidence="1" type="ORF">AABB28_12380</name>
</gene>
<dbReference type="RefSeq" id="WP_342069081.1">
    <property type="nucleotide sequence ID" value="NZ_CP151762.1"/>
</dbReference>
<keyword evidence="2" id="KW-1185">Reference proteome</keyword>
<dbReference type="AlphaFoldDB" id="A0AAN0M430"/>
<dbReference type="KEGG" id="yag:AABB28_12380"/>
<accession>A0AAN0M430</accession>
<name>A0AAN0M430_9RHOB</name>
<protein>
    <submittedName>
        <fullName evidence="1">Uncharacterized protein</fullName>
    </submittedName>
</protein>
<evidence type="ECO:0000313" key="2">
    <source>
        <dbReference type="Proteomes" id="UP001451782"/>
    </source>
</evidence>
<organism evidence="1 2">
    <name type="scientific">Yoonia algicola</name>
    <dbReference type="NCBI Taxonomy" id="3137368"/>
    <lineage>
        <taxon>Bacteria</taxon>
        <taxon>Pseudomonadati</taxon>
        <taxon>Pseudomonadota</taxon>
        <taxon>Alphaproteobacteria</taxon>
        <taxon>Rhodobacterales</taxon>
        <taxon>Paracoccaceae</taxon>
        <taxon>Yoonia</taxon>
    </lineage>
</organism>
<evidence type="ECO:0000313" key="1">
    <source>
        <dbReference type="EMBL" id="WZU62678.1"/>
    </source>
</evidence>
<proteinExistence type="predicted"/>
<dbReference type="EMBL" id="CP151762">
    <property type="protein sequence ID" value="WZU62678.1"/>
    <property type="molecule type" value="Genomic_DNA"/>
</dbReference>
<sequence>MTTTHFINTRIKAGIWHGDLIGAGKDPSALQVTHQGDALAQVDCTHDAIQDVWHVTVPIPSALIADGVQTFLISDQSGTILESFTLIAGAPLAEDLRAEISLMRGELEMLKKAFRQHCADN</sequence>
<reference evidence="1 2" key="1">
    <citation type="submission" date="2024-04" db="EMBL/GenBank/DDBJ databases">
        <title>Phylogenomic analyses of a clade within the roseobacter group suggest taxonomic reassignments of species of the genera Aestuariivita, Citreicella, Loktanella, Nautella, Pelagibaca, Ruegeria, Thalassobius, Thiobacimonas and Tropicibacter, and the proposal o.</title>
        <authorList>
            <person name="Jeon C.O."/>
        </authorList>
    </citation>
    <scope>NUCLEOTIDE SEQUENCE [LARGE SCALE GENOMIC DNA]</scope>
    <source>
        <strain evidence="1 2">G8-12</strain>
    </source>
</reference>